<gene>
    <name evidence="2" type="ORF">GBAR_LOCUS25378</name>
</gene>
<dbReference type="InterPro" id="IPR017920">
    <property type="entry name" value="COMM"/>
</dbReference>
<evidence type="ECO:0000313" key="3">
    <source>
        <dbReference type="Proteomes" id="UP001174909"/>
    </source>
</evidence>
<dbReference type="Proteomes" id="UP001174909">
    <property type="component" value="Unassembled WGS sequence"/>
</dbReference>
<name>A0AA35TDU3_GEOBA</name>
<accession>A0AA35TDU3</accession>
<evidence type="ECO:0000259" key="1">
    <source>
        <dbReference type="PROSITE" id="PS51269"/>
    </source>
</evidence>
<dbReference type="InterPro" id="IPR037360">
    <property type="entry name" value="COMMD9"/>
</dbReference>
<protein>
    <submittedName>
        <fullName evidence="2">COMM domain-containing protein 9</fullName>
    </submittedName>
</protein>
<dbReference type="PANTHER" id="PTHR15663:SF4">
    <property type="entry name" value="COMM DOMAIN-CONTAINING PROTEIN 9"/>
    <property type="match status" value="1"/>
</dbReference>
<keyword evidence="3" id="KW-1185">Reference proteome</keyword>
<dbReference type="InterPro" id="IPR048676">
    <property type="entry name" value="COMMD9_N"/>
</dbReference>
<dbReference type="AlphaFoldDB" id="A0AA35TDU3"/>
<feature type="domain" description="COMM" evidence="1">
    <location>
        <begin position="118"/>
        <end position="192"/>
    </location>
</feature>
<comment type="caution">
    <text evidence="2">The sequence shown here is derived from an EMBL/GenBank/DDBJ whole genome shotgun (WGS) entry which is preliminary data.</text>
</comment>
<sequence length="194" mass="21439">MAQWSGLSCLLRVSSKEAVQNVLREAFSHRNESVPDVILASAAKNIQIEPLEAKELFSSACLLVSSVLQSGALDKESIETLFPDDFHNDLKGLLSEIIAESMCDWKRHAMTQQVSLPRLESFDWRVDVKISSTAAARMAVPTCLLQMKVDGGREDRRRVPVAQTVSVEFSPETLHTMLDGLGKIRDQLASVATK</sequence>
<dbReference type="EMBL" id="CASHTH010003510">
    <property type="protein sequence ID" value="CAI8045904.1"/>
    <property type="molecule type" value="Genomic_DNA"/>
</dbReference>
<dbReference type="PANTHER" id="PTHR15663">
    <property type="entry name" value="COMM DOMAIN-CONTAINING PROTEIN 9"/>
    <property type="match status" value="1"/>
</dbReference>
<dbReference type="Pfam" id="PF20923">
    <property type="entry name" value="COMMD9_HN"/>
    <property type="match status" value="1"/>
</dbReference>
<evidence type="ECO:0000313" key="2">
    <source>
        <dbReference type="EMBL" id="CAI8045904.1"/>
    </source>
</evidence>
<organism evidence="2 3">
    <name type="scientific">Geodia barretti</name>
    <name type="common">Barrett's horny sponge</name>
    <dbReference type="NCBI Taxonomy" id="519541"/>
    <lineage>
        <taxon>Eukaryota</taxon>
        <taxon>Metazoa</taxon>
        <taxon>Porifera</taxon>
        <taxon>Demospongiae</taxon>
        <taxon>Heteroscleromorpha</taxon>
        <taxon>Tetractinellida</taxon>
        <taxon>Astrophorina</taxon>
        <taxon>Geodiidae</taxon>
        <taxon>Geodia</taxon>
    </lineage>
</organism>
<proteinExistence type="predicted"/>
<dbReference type="PROSITE" id="PS51269">
    <property type="entry name" value="COMM"/>
    <property type="match status" value="1"/>
</dbReference>
<dbReference type="Pfam" id="PF07258">
    <property type="entry name" value="COMM_domain"/>
    <property type="match status" value="1"/>
</dbReference>
<reference evidence="2" key="1">
    <citation type="submission" date="2023-03" db="EMBL/GenBank/DDBJ databases">
        <authorList>
            <person name="Steffen K."/>
            <person name="Cardenas P."/>
        </authorList>
    </citation>
    <scope>NUCLEOTIDE SEQUENCE</scope>
</reference>